<comment type="caution">
    <text evidence="2">The sequence shown here is derived from an EMBL/GenBank/DDBJ whole genome shotgun (WGS) entry which is preliminary data.</text>
</comment>
<accession>A0AAE1MWD6</accession>
<dbReference type="AlphaFoldDB" id="A0AAE1MWD6"/>
<dbReference type="EMBL" id="JAWXYG010000003">
    <property type="protein sequence ID" value="KAK4278472.1"/>
    <property type="molecule type" value="Genomic_DNA"/>
</dbReference>
<evidence type="ECO:0000256" key="1">
    <source>
        <dbReference type="SAM" id="Coils"/>
    </source>
</evidence>
<gene>
    <name evidence="2" type="ORF">QN277_016313</name>
</gene>
<evidence type="ECO:0000313" key="2">
    <source>
        <dbReference type="EMBL" id="KAK4278472.1"/>
    </source>
</evidence>
<keyword evidence="1" id="KW-0175">Coiled coil</keyword>
<organism evidence="2 3">
    <name type="scientific">Acacia crassicarpa</name>
    <name type="common">northern wattle</name>
    <dbReference type="NCBI Taxonomy" id="499986"/>
    <lineage>
        <taxon>Eukaryota</taxon>
        <taxon>Viridiplantae</taxon>
        <taxon>Streptophyta</taxon>
        <taxon>Embryophyta</taxon>
        <taxon>Tracheophyta</taxon>
        <taxon>Spermatophyta</taxon>
        <taxon>Magnoliopsida</taxon>
        <taxon>eudicotyledons</taxon>
        <taxon>Gunneridae</taxon>
        <taxon>Pentapetalae</taxon>
        <taxon>rosids</taxon>
        <taxon>fabids</taxon>
        <taxon>Fabales</taxon>
        <taxon>Fabaceae</taxon>
        <taxon>Caesalpinioideae</taxon>
        <taxon>mimosoid clade</taxon>
        <taxon>Acacieae</taxon>
        <taxon>Acacia</taxon>
    </lineage>
</organism>
<sequence length="139" mass="15300">MEKVGDIIWDITKYLCGCAKQQANLICGLEENLQSLEAKWNDLEAMKKDVEEKIKADEETGEVQRSHAVTSVGSTCESNVFGKPKTITDFLPYNNDGFKLNIPSKWNPSKEVEFGVSTWSTISASQDLRGGTVLHGSGS</sequence>
<feature type="coiled-coil region" evidence="1">
    <location>
        <begin position="33"/>
        <end position="60"/>
    </location>
</feature>
<dbReference type="Proteomes" id="UP001293593">
    <property type="component" value="Unassembled WGS sequence"/>
</dbReference>
<evidence type="ECO:0000313" key="3">
    <source>
        <dbReference type="Proteomes" id="UP001293593"/>
    </source>
</evidence>
<proteinExistence type="predicted"/>
<name>A0AAE1MWD6_9FABA</name>
<protein>
    <submittedName>
        <fullName evidence="2">Uncharacterized protein</fullName>
    </submittedName>
</protein>
<reference evidence="2" key="1">
    <citation type="submission" date="2023-10" db="EMBL/GenBank/DDBJ databases">
        <title>Chromosome-level genome of the transformable northern wattle, Acacia crassicarpa.</title>
        <authorList>
            <person name="Massaro I."/>
            <person name="Sinha N.R."/>
            <person name="Poethig S."/>
            <person name="Leichty A.R."/>
        </authorList>
    </citation>
    <scope>NUCLEOTIDE SEQUENCE</scope>
    <source>
        <strain evidence="2">Acra3RX</strain>
        <tissue evidence="2">Leaf</tissue>
    </source>
</reference>
<keyword evidence="3" id="KW-1185">Reference proteome</keyword>
<dbReference type="Gene3D" id="3.40.1000.10">
    <property type="entry name" value="Mog1/PsbP, alpha/beta/alpha sandwich"/>
    <property type="match status" value="1"/>
</dbReference>